<keyword evidence="3" id="KW-1003">Cell membrane</keyword>
<keyword evidence="7 9" id="KW-0472">Membrane</keyword>
<evidence type="ECO:0000256" key="8">
    <source>
        <dbReference type="ARBA" id="ARBA00038436"/>
    </source>
</evidence>
<evidence type="ECO:0000259" key="10">
    <source>
        <dbReference type="Pfam" id="PF04290"/>
    </source>
</evidence>
<evidence type="ECO:0000256" key="5">
    <source>
        <dbReference type="ARBA" id="ARBA00022692"/>
    </source>
</evidence>
<gene>
    <name evidence="11" type="ORF">GCM10011505_39070</name>
</gene>
<feature type="transmembrane region" description="Helical" evidence="9">
    <location>
        <begin position="12"/>
        <end position="34"/>
    </location>
</feature>
<evidence type="ECO:0000256" key="1">
    <source>
        <dbReference type="ARBA" id="ARBA00004429"/>
    </source>
</evidence>
<feature type="transmembrane region" description="Helical" evidence="9">
    <location>
        <begin position="54"/>
        <end position="72"/>
    </location>
</feature>
<dbReference type="Proteomes" id="UP000603352">
    <property type="component" value="Unassembled WGS sequence"/>
</dbReference>
<keyword evidence="12" id="KW-1185">Reference proteome</keyword>
<comment type="similarity">
    <text evidence="8 9">Belongs to the TRAP transporter small permease family.</text>
</comment>
<comment type="subunit">
    <text evidence="9">The complex comprises the extracytoplasmic solute receptor protein and the two transmembrane proteins.</text>
</comment>
<name>A0ABQ1IZK5_9PROT</name>
<dbReference type="Pfam" id="PF04290">
    <property type="entry name" value="DctQ"/>
    <property type="match status" value="1"/>
</dbReference>
<evidence type="ECO:0000256" key="7">
    <source>
        <dbReference type="ARBA" id="ARBA00023136"/>
    </source>
</evidence>
<accession>A0ABQ1IZK5</accession>
<dbReference type="EMBL" id="BMDZ01000057">
    <property type="protein sequence ID" value="GGB54288.1"/>
    <property type="molecule type" value="Genomic_DNA"/>
</dbReference>
<reference evidence="12" key="1">
    <citation type="journal article" date="2019" name="Int. J. Syst. Evol. Microbiol.">
        <title>The Global Catalogue of Microorganisms (GCM) 10K type strain sequencing project: providing services to taxonomists for standard genome sequencing and annotation.</title>
        <authorList>
            <consortium name="The Broad Institute Genomics Platform"/>
            <consortium name="The Broad Institute Genome Sequencing Center for Infectious Disease"/>
            <person name="Wu L."/>
            <person name="Ma J."/>
        </authorList>
    </citation>
    <scope>NUCLEOTIDE SEQUENCE [LARGE SCALE GENOMIC DNA]</scope>
    <source>
        <strain evidence="12">CGMCC 1.10188</strain>
    </source>
</reference>
<comment type="caution">
    <text evidence="11">The sequence shown here is derived from an EMBL/GenBank/DDBJ whole genome shotgun (WGS) entry which is preliminary data.</text>
</comment>
<dbReference type="InterPro" id="IPR007387">
    <property type="entry name" value="TRAP_DctQ"/>
</dbReference>
<keyword evidence="6 9" id="KW-1133">Transmembrane helix</keyword>
<protein>
    <recommendedName>
        <fullName evidence="9">TRAP transporter small permease protein</fullName>
    </recommendedName>
</protein>
<dbReference type="InterPro" id="IPR055348">
    <property type="entry name" value="DctQ"/>
</dbReference>
<evidence type="ECO:0000256" key="9">
    <source>
        <dbReference type="RuleBase" id="RU369079"/>
    </source>
</evidence>
<keyword evidence="4 9" id="KW-0997">Cell inner membrane</keyword>
<evidence type="ECO:0000313" key="12">
    <source>
        <dbReference type="Proteomes" id="UP000603352"/>
    </source>
</evidence>
<keyword evidence="2 9" id="KW-0813">Transport</keyword>
<organism evidence="11 12">
    <name type="scientific">Tistrella bauzanensis</name>
    <dbReference type="NCBI Taxonomy" id="657419"/>
    <lineage>
        <taxon>Bacteria</taxon>
        <taxon>Pseudomonadati</taxon>
        <taxon>Pseudomonadota</taxon>
        <taxon>Alphaproteobacteria</taxon>
        <taxon>Geminicoccales</taxon>
        <taxon>Geminicoccaceae</taxon>
        <taxon>Tistrella</taxon>
    </lineage>
</organism>
<comment type="subcellular location">
    <subcellularLocation>
        <location evidence="1 9">Cell inner membrane</location>
        <topology evidence="1 9">Multi-pass membrane protein</topology>
    </subcellularLocation>
</comment>
<evidence type="ECO:0000256" key="6">
    <source>
        <dbReference type="ARBA" id="ARBA00022989"/>
    </source>
</evidence>
<sequence>MSGPRKPMERFATVSSAWAARAAGSIVFLTAFLICGDVLGRFLFDRPVKGTFDLTGYMLAISTAWSFAYAHVQRANIRVDIAYARFPRRARAVLDIAAAASVVVMAFMLTYYAYGTFEGTFRRGSRVPFSVGLHLWYFQAAWLAGLVFFSAVSLLVLLLGLRALLGGRLDALRVLIGIKSMDDEVTDALRAASNIRQIRT</sequence>
<feature type="transmembrane region" description="Helical" evidence="9">
    <location>
        <begin position="92"/>
        <end position="114"/>
    </location>
</feature>
<evidence type="ECO:0000256" key="4">
    <source>
        <dbReference type="ARBA" id="ARBA00022519"/>
    </source>
</evidence>
<dbReference type="PANTHER" id="PTHR35011">
    <property type="entry name" value="2,3-DIKETO-L-GULONATE TRAP TRANSPORTER SMALL PERMEASE PROTEIN YIAM"/>
    <property type="match status" value="1"/>
</dbReference>
<evidence type="ECO:0000313" key="11">
    <source>
        <dbReference type="EMBL" id="GGB54288.1"/>
    </source>
</evidence>
<keyword evidence="5 9" id="KW-0812">Transmembrane</keyword>
<evidence type="ECO:0000256" key="2">
    <source>
        <dbReference type="ARBA" id="ARBA00022448"/>
    </source>
</evidence>
<feature type="domain" description="Tripartite ATP-independent periplasmic transporters DctQ component" evidence="10">
    <location>
        <begin position="32"/>
        <end position="161"/>
    </location>
</feature>
<evidence type="ECO:0000256" key="3">
    <source>
        <dbReference type="ARBA" id="ARBA00022475"/>
    </source>
</evidence>
<proteinExistence type="inferred from homology"/>
<dbReference type="PANTHER" id="PTHR35011:SF4">
    <property type="entry name" value="SLL1102 PROTEIN"/>
    <property type="match status" value="1"/>
</dbReference>
<dbReference type="RefSeq" id="WP_188581007.1">
    <property type="nucleotide sequence ID" value="NZ_BMDZ01000057.1"/>
</dbReference>
<comment type="function">
    <text evidence="9">Part of the tripartite ATP-independent periplasmic (TRAP) transport system.</text>
</comment>
<feature type="transmembrane region" description="Helical" evidence="9">
    <location>
        <begin position="134"/>
        <end position="159"/>
    </location>
</feature>